<keyword evidence="1" id="KW-0472">Membrane</keyword>
<dbReference type="Proteomes" id="UP000826725">
    <property type="component" value="Chromosome"/>
</dbReference>
<organism evidence="2 3">
    <name type="scientific">Desulfomarina profundi</name>
    <dbReference type="NCBI Taxonomy" id="2772557"/>
    <lineage>
        <taxon>Bacteria</taxon>
        <taxon>Pseudomonadati</taxon>
        <taxon>Thermodesulfobacteriota</taxon>
        <taxon>Desulfobulbia</taxon>
        <taxon>Desulfobulbales</taxon>
        <taxon>Desulfobulbaceae</taxon>
        <taxon>Desulfomarina</taxon>
    </lineage>
</organism>
<evidence type="ECO:0000256" key="1">
    <source>
        <dbReference type="SAM" id="Phobius"/>
    </source>
</evidence>
<dbReference type="AlphaFoldDB" id="A0A8D5FX16"/>
<evidence type="ECO:0000313" key="3">
    <source>
        <dbReference type="Proteomes" id="UP000826725"/>
    </source>
</evidence>
<proteinExistence type="predicted"/>
<dbReference type="KEGG" id="dbk:DGMP_35990"/>
<feature type="transmembrane region" description="Helical" evidence="1">
    <location>
        <begin position="172"/>
        <end position="192"/>
    </location>
</feature>
<keyword evidence="3" id="KW-1185">Reference proteome</keyword>
<keyword evidence="1" id="KW-0812">Transmembrane</keyword>
<dbReference type="RefSeq" id="WP_228855211.1">
    <property type="nucleotide sequence ID" value="NZ_AP024086.1"/>
</dbReference>
<keyword evidence="1" id="KW-1133">Transmembrane helix</keyword>
<dbReference type="EMBL" id="AP024086">
    <property type="protein sequence ID" value="BCL62906.1"/>
    <property type="molecule type" value="Genomic_DNA"/>
</dbReference>
<name>A0A8D5FX16_9BACT</name>
<accession>A0A8D5FX16</accession>
<protein>
    <submittedName>
        <fullName evidence="2">Uncharacterized protein</fullName>
    </submittedName>
</protein>
<feature type="transmembrane region" description="Helical" evidence="1">
    <location>
        <begin position="12"/>
        <end position="37"/>
    </location>
</feature>
<evidence type="ECO:0000313" key="2">
    <source>
        <dbReference type="EMBL" id="BCL62906.1"/>
    </source>
</evidence>
<sequence length="222" mass="25160">MNGTKTTQKKIFALCGALVVTCLVYWSIQFVVLSAFARVVVDIESEYNSKVQLYYSFATGSRVAFREKDSTVMQDLPAKKRCQLQFQTNNRSFRTLRIDPGKGHGTYRIYNVRLLSFFGPEIEIDFGQQQPELTASPQTELKFDQGGFLRVKSDTDDPYIILHRELQVNNPVVQYIVPVLAGIFSFFLFCSLRFSASAFYNDLLHKTPSTGKNLAPLDGLRG</sequence>
<reference evidence="2" key="1">
    <citation type="submission" date="2020-09" db="EMBL/GenBank/DDBJ databases">
        <title>Desulfogranum mesoprofundum gen. nov., sp. nov., a novel mesophilic, sulfate-reducing chemolithoautotroph isolated from a deep-sea hydrothermal vent chimney in the Suiyo Seamount.</title>
        <authorList>
            <person name="Hashimoto Y."/>
            <person name="Nakagawa S."/>
        </authorList>
    </citation>
    <scope>NUCLEOTIDE SEQUENCE</scope>
    <source>
        <strain evidence="2">KT2</strain>
    </source>
</reference>
<gene>
    <name evidence="2" type="ORF">DGMP_35990</name>
</gene>